<protein>
    <recommendedName>
        <fullName evidence="2">Flagellar Assembly Protein A N-terminal region domain-containing protein</fullName>
    </recommendedName>
</protein>
<evidence type="ECO:0000313" key="3">
    <source>
        <dbReference type="EMBL" id="MBK1706051.1"/>
    </source>
</evidence>
<dbReference type="EMBL" id="NRSJ01000032">
    <property type="protein sequence ID" value="MBK1706051.1"/>
    <property type="molecule type" value="Genomic_DNA"/>
</dbReference>
<dbReference type="PANTHER" id="PTHR38032:SF1">
    <property type="entry name" value="RNA-BINDING PROTEIN KHPB N-TERMINAL DOMAIN-CONTAINING PROTEIN"/>
    <property type="match status" value="1"/>
</dbReference>
<comment type="caution">
    <text evidence="3">The sequence shown here is derived from an EMBL/GenBank/DDBJ whole genome shotgun (WGS) entry which is preliminary data.</text>
</comment>
<organism evidence="3 4">
    <name type="scientific">Halochromatium glycolicum</name>
    <dbReference type="NCBI Taxonomy" id="85075"/>
    <lineage>
        <taxon>Bacteria</taxon>
        <taxon>Pseudomonadati</taxon>
        <taxon>Pseudomonadota</taxon>
        <taxon>Gammaproteobacteria</taxon>
        <taxon>Chromatiales</taxon>
        <taxon>Chromatiaceae</taxon>
        <taxon>Halochromatium</taxon>
    </lineage>
</organism>
<evidence type="ECO:0000256" key="1">
    <source>
        <dbReference type="SAM" id="Coils"/>
    </source>
</evidence>
<dbReference type="RefSeq" id="WP_200347422.1">
    <property type="nucleotide sequence ID" value="NZ_NRSJ01000032.1"/>
</dbReference>
<proteinExistence type="predicted"/>
<feature type="coiled-coil region" evidence="1">
    <location>
        <begin position="493"/>
        <end position="527"/>
    </location>
</feature>
<name>A0AAJ0U6A1_9GAMM</name>
<dbReference type="AlphaFoldDB" id="A0AAJ0U6A1"/>
<sequence>MEPTDEIAQAVPTAEALGLRFRAEDSTGALWVHYEPVANAPVLQPEQLPQVLESAGFQTDEQPLEPAAVSRLLEQMQRGEACDLCLLGPVDARVEVFTNKDEMLAGVVVHPPQGGGADLTDEALDQALKRGQIIHGLLEDSLTALTSEVLQQQLRESLIPVCMIVAYGEPVRHGRDARLEPLIETIVDRRPQVDESGKVDFLELGDFPHVEAGEALVRRHPPSEGTPGRTVTGHLLKARSGKERILKPKNDSVALAPDDDNLLVAATSGMPVLARDGAYVEKVLHLEQVGLSTGHIRFDGSVHVKGNVEPGMKIEVMGDVKVGGLVEAAHIRAGGAIEVSGGVIGRRQLHEDAHSDHHKDNRGTGPVDDAYLKAGTQLKARFIQEAKVESDQEVIVQKQVFHSEINAGTRFAILGRGAIVGGRACAGELIDVGVSGAMSNVATVLVAGATDEIKKRVVAANDELKQVGAQRQQLMSIVERFVKQHKPITGERKQKFLEARESLNKKEQALRDELAELKAAFQRCQKARIQVRHRCHAGTLIKLAGHEASPRKDLSRVTFAMQDGGIVMR</sequence>
<dbReference type="InterPro" id="IPR046866">
    <property type="entry name" value="FapA_N"/>
</dbReference>
<dbReference type="InterPro" id="IPR046865">
    <property type="entry name" value="FapA_b_solenoid"/>
</dbReference>
<dbReference type="InterPro" id="IPR005646">
    <property type="entry name" value="FapA"/>
</dbReference>
<keyword evidence="4" id="KW-1185">Reference proteome</keyword>
<feature type="domain" description="Flagellar Assembly Protein A N-terminal region" evidence="2">
    <location>
        <begin position="95"/>
        <end position="274"/>
    </location>
</feature>
<keyword evidence="1" id="KW-0175">Coiled coil</keyword>
<accession>A0AAJ0U6A1</accession>
<dbReference type="Pfam" id="PF03961">
    <property type="entry name" value="FapA"/>
    <property type="match status" value="1"/>
</dbReference>
<reference evidence="3" key="1">
    <citation type="submission" date="2017-08" db="EMBL/GenBank/DDBJ databases">
        <authorList>
            <person name="Imhoff J.F."/>
            <person name="Rahn T."/>
            <person name="Kuenzel S."/>
            <person name="Neulinger S.C."/>
        </authorList>
    </citation>
    <scope>NUCLEOTIDE SEQUENCE</scope>
    <source>
        <strain evidence="3">DSM 11080</strain>
    </source>
</reference>
<evidence type="ECO:0000313" key="4">
    <source>
        <dbReference type="Proteomes" id="UP001296776"/>
    </source>
</evidence>
<gene>
    <name evidence="3" type="ORF">CKO40_16175</name>
</gene>
<evidence type="ECO:0000259" key="2">
    <source>
        <dbReference type="Pfam" id="PF20250"/>
    </source>
</evidence>
<dbReference type="Pfam" id="PF20250">
    <property type="entry name" value="FapA_N"/>
    <property type="match status" value="1"/>
</dbReference>
<dbReference type="Proteomes" id="UP001296776">
    <property type="component" value="Unassembled WGS sequence"/>
</dbReference>
<dbReference type="PANTHER" id="PTHR38032">
    <property type="entry name" value="POLYMERASE-RELATED"/>
    <property type="match status" value="1"/>
</dbReference>
<reference evidence="3" key="2">
    <citation type="journal article" date="2020" name="Microorganisms">
        <title>Osmotic Adaptation and Compatible Solute Biosynthesis of Phototrophic Bacteria as Revealed from Genome Analyses.</title>
        <authorList>
            <person name="Imhoff J.F."/>
            <person name="Rahn T."/>
            <person name="Kunzel S."/>
            <person name="Keller A."/>
            <person name="Neulinger S.C."/>
        </authorList>
    </citation>
    <scope>NUCLEOTIDE SEQUENCE</scope>
    <source>
        <strain evidence="3">DSM 11080</strain>
    </source>
</reference>